<feature type="region of interest" description="Disordered" evidence="1">
    <location>
        <begin position="21"/>
        <end position="43"/>
    </location>
</feature>
<dbReference type="AlphaFoldDB" id="D9CGJ4"/>
<keyword evidence="2" id="KW-0614">Plasmid</keyword>
<geneLocation type="plasmid" evidence="2">
    <name>hyperthermophilic bacterial plasmid 2a</name>
</geneLocation>
<sequence>MAALDERIKAQEEKLKQLKALKQKQEAQKRAAEAKRTRTEDTRRKVLIGAMMLEHMAKNDATKESVMGKLNAFLTRADDRALFDLPPASQAGQTGG</sequence>
<evidence type="ECO:0008006" key="3">
    <source>
        <dbReference type="Google" id="ProtNLM"/>
    </source>
</evidence>
<feature type="compositionally biased region" description="Basic and acidic residues" evidence="1">
    <location>
        <begin position="23"/>
        <end position="43"/>
    </location>
</feature>
<dbReference type="EMBL" id="GU722200">
    <property type="protein sequence ID" value="ADJ54348.1"/>
    <property type="molecule type" value="Genomic_DNA"/>
</dbReference>
<proteinExistence type="predicted"/>
<name>D9CGJ4_9BACT</name>
<accession>D9CGJ4</accession>
<gene>
    <name evidence="2" type="ORF">pHB2a_gp05</name>
</gene>
<reference evidence="2" key="1">
    <citation type="journal article" date="2010" name="Environ. Microbiol.">
        <title>Metagenomic analyses of novel viruses and plasmids from a cultured environmental sample of hyperthermophilic neutrophiles.</title>
        <authorList>
            <person name="Garrett R.A."/>
            <person name="Prangishvili D."/>
            <person name="Shah S.A."/>
            <person name="Reuter M."/>
            <person name="Stetter K.O."/>
            <person name="Peng X."/>
        </authorList>
    </citation>
    <scope>NUCLEOTIDE SEQUENCE</scope>
    <source>
        <plasmid evidence="2">hyperthermophilic bacterial plasmid 2a</plasmid>
    </source>
</reference>
<organism evidence="2">
    <name type="scientific">bacterium enrichment culture clone 2a(2010)</name>
    <dbReference type="NCBI Taxonomy" id="795323"/>
    <lineage>
        <taxon>Bacteria</taxon>
        <taxon>environmental samples</taxon>
    </lineage>
</organism>
<evidence type="ECO:0000256" key="1">
    <source>
        <dbReference type="SAM" id="MobiDB-lite"/>
    </source>
</evidence>
<protein>
    <recommendedName>
        <fullName evidence="3">Mobilization protein</fullName>
    </recommendedName>
</protein>
<evidence type="ECO:0000313" key="2">
    <source>
        <dbReference type="EMBL" id="ADJ54348.1"/>
    </source>
</evidence>